<name>A0ABU7LQH5_9PROT</name>
<keyword evidence="2" id="KW-0489">Methyltransferase</keyword>
<comment type="caution">
    <text evidence="2">The sequence shown here is derived from an EMBL/GenBank/DDBJ whole genome shotgun (WGS) entry which is preliminary data.</text>
</comment>
<dbReference type="GO" id="GO:0008168">
    <property type="term" value="F:methyltransferase activity"/>
    <property type="evidence" value="ECO:0007669"/>
    <property type="project" value="UniProtKB-KW"/>
</dbReference>
<sequence length="398" mass="43412">MHTKDQQGIRNYVEMNCSIDGLIGFLLPGFESCQPGSYMDVGCGFGFSLDIARRLTGAEVKGIEPAYYGRVGSEALGLPILAELLTGTPESQTEPGLRQRADMIFSSEVIEHISAPDTLLKSIRAFLNPGGMAVITTPRAEALFEDISASEKLAIVSPGAHVFLYSKEAFEAAMRRAGFPHVEIRLMGVTQIAYVSDQPFSLPECDTPAAASRYLEDAAADHPPDTMVGTGIWYRLFRQAVQSGQWEKADRLSSELTFAAAPVDLRYANYEGFLEHYRACEASLCYHNAMLRMNHRREFAEASGEFLSAFRFCREILRIATGSSVVEADLIWLSAFHGALAAQHGDLPANAAAIWSEVASAHETGELPCLPQPVAGRIATELAPDFQPSEELMGRLLA</sequence>
<reference evidence="2 3" key="1">
    <citation type="submission" date="2024-01" db="EMBL/GenBank/DDBJ databases">
        <title>Hyphobacterium bacterium isolated from marine sediment.</title>
        <authorList>
            <person name="Zhao S."/>
        </authorList>
    </citation>
    <scope>NUCLEOTIDE SEQUENCE [LARGE SCALE GENOMIC DNA]</scope>
    <source>
        <strain evidence="3">HN65</strain>
    </source>
</reference>
<dbReference type="InterPro" id="IPR029063">
    <property type="entry name" value="SAM-dependent_MTases_sf"/>
</dbReference>
<dbReference type="EC" id="2.1.1.-" evidence="2"/>
<dbReference type="RefSeq" id="WP_330198819.1">
    <property type="nucleotide sequence ID" value="NZ_JAZDRP010000004.1"/>
</dbReference>
<evidence type="ECO:0000313" key="3">
    <source>
        <dbReference type="Proteomes" id="UP001354971"/>
    </source>
</evidence>
<dbReference type="EMBL" id="JAZDRP010000004">
    <property type="protein sequence ID" value="MEE2526155.1"/>
    <property type="molecule type" value="Genomic_DNA"/>
</dbReference>
<dbReference type="Gene3D" id="3.40.50.150">
    <property type="entry name" value="Vaccinia Virus protein VP39"/>
    <property type="match status" value="1"/>
</dbReference>
<dbReference type="Proteomes" id="UP001354971">
    <property type="component" value="Unassembled WGS sequence"/>
</dbReference>
<gene>
    <name evidence="2" type="ORF">V0U79_07235</name>
</gene>
<dbReference type="PANTHER" id="PTHR43861:SF3">
    <property type="entry name" value="PUTATIVE (AFU_ORTHOLOGUE AFUA_2G14390)-RELATED"/>
    <property type="match status" value="1"/>
</dbReference>
<organism evidence="2 3">
    <name type="scientific">Hyphobacterium lacteum</name>
    <dbReference type="NCBI Taxonomy" id="3116575"/>
    <lineage>
        <taxon>Bacteria</taxon>
        <taxon>Pseudomonadati</taxon>
        <taxon>Pseudomonadota</taxon>
        <taxon>Alphaproteobacteria</taxon>
        <taxon>Maricaulales</taxon>
        <taxon>Maricaulaceae</taxon>
        <taxon>Hyphobacterium</taxon>
    </lineage>
</organism>
<dbReference type="Pfam" id="PF13489">
    <property type="entry name" value="Methyltransf_23"/>
    <property type="match status" value="1"/>
</dbReference>
<dbReference type="GO" id="GO:0032259">
    <property type="term" value="P:methylation"/>
    <property type="evidence" value="ECO:0007669"/>
    <property type="project" value="UniProtKB-KW"/>
</dbReference>
<proteinExistence type="predicted"/>
<protein>
    <submittedName>
        <fullName evidence="2">Class I SAM-dependent methyltransferase</fullName>
        <ecNumber evidence="2">2.1.1.-</ecNumber>
    </submittedName>
</protein>
<keyword evidence="1 2" id="KW-0808">Transferase</keyword>
<dbReference type="PANTHER" id="PTHR43861">
    <property type="entry name" value="TRANS-ACONITATE 2-METHYLTRANSFERASE-RELATED"/>
    <property type="match status" value="1"/>
</dbReference>
<evidence type="ECO:0000256" key="1">
    <source>
        <dbReference type="ARBA" id="ARBA00022679"/>
    </source>
</evidence>
<evidence type="ECO:0000313" key="2">
    <source>
        <dbReference type="EMBL" id="MEE2526155.1"/>
    </source>
</evidence>
<keyword evidence="3" id="KW-1185">Reference proteome</keyword>
<accession>A0ABU7LQH5</accession>
<dbReference type="SUPFAM" id="SSF53335">
    <property type="entry name" value="S-adenosyl-L-methionine-dependent methyltransferases"/>
    <property type="match status" value="1"/>
</dbReference>